<evidence type="ECO:0000256" key="2">
    <source>
        <dbReference type="ARBA" id="ARBA00023015"/>
    </source>
</evidence>
<dbReference type="CDD" id="cd01107">
    <property type="entry name" value="HTH_BmrR"/>
    <property type="match status" value="1"/>
</dbReference>
<dbReference type="SMART" id="SM00871">
    <property type="entry name" value="AraC_E_bind"/>
    <property type="match status" value="1"/>
</dbReference>
<dbReference type="SUPFAM" id="SSF46955">
    <property type="entry name" value="Putative DNA-binding domain"/>
    <property type="match status" value="1"/>
</dbReference>
<dbReference type="Gene3D" id="3.20.80.10">
    <property type="entry name" value="Regulatory factor, effector binding domain"/>
    <property type="match status" value="1"/>
</dbReference>
<comment type="caution">
    <text evidence="6">The sequence shown here is derived from an EMBL/GenBank/DDBJ whole genome shotgun (WGS) entry which is preliminary data.</text>
</comment>
<dbReference type="RefSeq" id="WP_036675301.1">
    <property type="nucleotide sequence ID" value="NZ_JNVM01000002.1"/>
</dbReference>
<proteinExistence type="predicted"/>
<dbReference type="PANTHER" id="PTHR30204">
    <property type="entry name" value="REDOX-CYCLING DRUG-SENSING TRANSCRIPTIONAL ACTIVATOR SOXR"/>
    <property type="match status" value="1"/>
</dbReference>
<keyword evidence="3" id="KW-0238">DNA-binding</keyword>
<keyword evidence="7" id="KW-1185">Reference proteome</keyword>
<dbReference type="AlphaFoldDB" id="A0A081PA60"/>
<dbReference type="InterPro" id="IPR009061">
    <property type="entry name" value="DNA-bd_dom_put_sf"/>
</dbReference>
<feature type="domain" description="HTH merR-type" evidence="5">
    <location>
        <begin position="1"/>
        <end position="71"/>
    </location>
</feature>
<dbReference type="GO" id="GO:0003677">
    <property type="term" value="F:DNA binding"/>
    <property type="evidence" value="ECO:0007669"/>
    <property type="project" value="UniProtKB-KW"/>
</dbReference>
<evidence type="ECO:0000256" key="3">
    <source>
        <dbReference type="ARBA" id="ARBA00023125"/>
    </source>
</evidence>
<gene>
    <name evidence="6" type="ORF">ET33_12860</name>
</gene>
<dbReference type="PANTHER" id="PTHR30204:SF69">
    <property type="entry name" value="MERR-FAMILY TRANSCRIPTIONAL REGULATOR"/>
    <property type="match status" value="1"/>
</dbReference>
<dbReference type="eggNOG" id="COG4978">
    <property type="taxonomic scope" value="Bacteria"/>
</dbReference>
<dbReference type="Pfam" id="PF06445">
    <property type="entry name" value="GyrI-like"/>
    <property type="match status" value="1"/>
</dbReference>
<evidence type="ECO:0000259" key="5">
    <source>
        <dbReference type="PROSITE" id="PS50937"/>
    </source>
</evidence>
<dbReference type="Pfam" id="PF13411">
    <property type="entry name" value="MerR_1"/>
    <property type="match status" value="1"/>
</dbReference>
<dbReference type="SUPFAM" id="SSF55136">
    <property type="entry name" value="Probable bacterial effector-binding domain"/>
    <property type="match status" value="1"/>
</dbReference>
<evidence type="ECO:0000313" key="6">
    <source>
        <dbReference type="EMBL" id="KEQ27583.1"/>
    </source>
</evidence>
<evidence type="ECO:0000256" key="4">
    <source>
        <dbReference type="ARBA" id="ARBA00023163"/>
    </source>
</evidence>
<dbReference type="InterPro" id="IPR029442">
    <property type="entry name" value="GyrI-like"/>
</dbReference>
<keyword evidence="2" id="KW-0805">Transcription regulation</keyword>
<accession>A0A081PA60</accession>
<dbReference type="Gene3D" id="1.10.1660.10">
    <property type="match status" value="1"/>
</dbReference>
<sequence>MLSIGEFSKICEVSTKTLRYYEEIGLIHPDEINPENGYRYYSIGQLKKMLFINRLKSYHFSLEEIKAILELEEDQSEEKLGSALHRKRREIQERLHAMEYTLNQMSNDLLNLEKGIPMMSYLDRIEVQLVETEPMNILYTRQMLSRDDYAAGYGKYFGKLYEKIAAEKLTLLGTPMTIYHSPEYNPAGNDTEFAIPIKEPVKGTRDFPGGLCAKSVLKGSYPELTSLYAKLREWVENEGYALVKSPYEVYVTDPYQAAGPEDMVTEVYFPIKKK</sequence>
<dbReference type="InterPro" id="IPR047057">
    <property type="entry name" value="MerR_fam"/>
</dbReference>
<name>A0A081PA60_9BACL</name>
<evidence type="ECO:0000313" key="7">
    <source>
        <dbReference type="Proteomes" id="UP000028123"/>
    </source>
</evidence>
<dbReference type="InterPro" id="IPR000551">
    <property type="entry name" value="MerR-type_HTH_dom"/>
</dbReference>
<dbReference type="SMART" id="SM00422">
    <property type="entry name" value="HTH_MERR"/>
    <property type="match status" value="1"/>
</dbReference>
<organism evidence="6 7">
    <name type="scientific">Paenibacillus tyrfis</name>
    <dbReference type="NCBI Taxonomy" id="1501230"/>
    <lineage>
        <taxon>Bacteria</taxon>
        <taxon>Bacillati</taxon>
        <taxon>Bacillota</taxon>
        <taxon>Bacilli</taxon>
        <taxon>Bacillales</taxon>
        <taxon>Paenibacillaceae</taxon>
        <taxon>Paenibacillus</taxon>
    </lineage>
</organism>
<dbReference type="PROSITE" id="PS00552">
    <property type="entry name" value="HTH_MERR_1"/>
    <property type="match status" value="1"/>
</dbReference>
<dbReference type="EMBL" id="JNVM01000002">
    <property type="protein sequence ID" value="KEQ27583.1"/>
    <property type="molecule type" value="Genomic_DNA"/>
</dbReference>
<dbReference type="PROSITE" id="PS50937">
    <property type="entry name" value="HTH_MERR_2"/>
    <property type="match status" value="1"/>
</dbReference>
<dbReference type="InterPro" id="IPR011256">
    <property type="entry name" value="Reg_factor_effector_dom_sf"/>
</dbReference>
<evidence type="ECO:0000256" key="1">
    <source>
        <dbReference type="ARBA" id="ARBA00022491"/>
    </source>
</evidence>
<dbReference type="OrthoDB" id="9773308at2"/>
<dbReference type="Proteomes" id="UP000028123">
    <property type="component" value="Unassembled WGS sequence"/>
</dbReference>
<dbReference type="eggNOG" id="COG0789">
    <property type="taxonomic scope" value="Bacteria"/>
</dbReference>
<dbReference type="InterPro" id="IPR010499">
    <property type="entry name" value="AraC_E-bd"/>
</dbReference>
<keyword evidence="4" id="KW-0804">Transcription</keyword>
<dbReference type="GO" id="GO:0003700">
    <property type="term" value="F:DNA-binding transcription factor activity"/>
    <property type="evidence" value="ECO:0007669"/>
    <property type="project" value="InterPro"/>
</dbReference>
<reference evidence="6 7" key="1">
    <citation type="submission" date="2014-06" db="EMBL/GenBank/DDBJ databases">
        <title>Draft genome sequence of Paenibacillus sp. MSt1.</title>
        <authorList>
            <person name="Aw Y.K."/>
            <person name="Ong K.S."/>
            <person name="Gan H.M."/>
            <person name="Lee S.M."/>
        </authorList>
    </citation>
    <scope>NUCLEOTIDE SEQUENCE [LARGE SCALE GENOMIC DNA]</scope>
    <source>
        <strain evidence="6 7">MSt1</strain>
    </source>
</reference>
<protein>
    <submittedName>
        <fullName evidence="6">MerR family transcriptional regulator</fullName>
    </submittedName>
</protein>
<keyword evidence="1" id="KW-0678">Repressor</keyword>